<keyword evidence="7" id="KW-0479">Metal-binding</keyword>
<evidence type="ECO:0000256" key="11">
    <source>
        <dbReference type="ARBA" id="ARBA00023136"/>
    </source>
</evidence>
<evidence type="ECO:0000256" key="7">
    <source>
        <dbReference type="ARBA" id="ARBA00022723"/>
    </source>
</evidence>
<evidence type="ECO:0000256" key="9">
    <source>
        <dbReference type="ARBA" id="ARBA00022989"/>
    </source>
</evidence>
<evidence type="ECO:0000256" key="5">
    <source>
        <dbReference type="ARBA" id="ARBA00022617"/>
    </source>
</evidence>
<dbReference type="PANTHER" id="PTHR43141">
    <property type="entry name" value="CYTOCHROME BD2 SUBUNIT II"/>
    <property type="match status" value="1"/>
</dbReference>
<feature type="transmembrane region" description="Helical" evidence="12">
    <location>
        <begin position="157"/>
        <end position="178"/>
    </location>
</feature>
<dbReference type="GO" id="GO:0005886">
    <property type="term" value="C:plasma membrane"/>
    <property type="evidence" value="ECO:0007669"/>
    <property type="project" value="UniProtKB-SubCell"/>
</dbReference>
<keyword evidence="3" id="KW-0813">Transport</keyword>
<dbReference type="EMBL" id="NGJY01000006">
    <property type="protein sequence ID" value="RSU01319.1"/>
    <property type="molecule type" value="Genomic_DNA"/>
</dbReference>
<evidence type="ECO:0000256" key="1">
    <source>
        <dbReference type="ARBA" id="ARBA00004651"/>
    </source>
</evidence>
<dbReference type="GO" id="GO:0016682">
    <property type="term" value="F:oxidoreductase activity, acting on diphenols and related substances as donors, oxygen as acceptor"/>
    <property type="evidence" value="ECO:0007669"/>
    <property type="project" value="TreeGrafter"/>
</dbReference>
<comment type="subcellular location">
    <subcellularLocation>
        <location evidence="1">Cell membrane</location>
        <topology evidence="1">Multi-pass membrane protein</topology>
    </subcellularLocation>
</comment>
<dbReference type="OrthoDB" id="9776710at2"/>
<keyword evidence="11 12" id="KW-0472">Membrane</keyword>
<dbReference type="NCBIfam" id="TIGR00203">
    <property type="entry name" value="cydB"/>
    <property type="match status" value="1"/>
</dbReference>
<feature type="transmembrane region" description="Helical" evidence="12">
    <location>
        <begin position="229"/>
        <end position="248"/>
    </location>
</feature>
<evidence type="ECO:0000256" key="8">
    <source>
        <dbReference type="ARBA" id="ARBA00022982"/>
    </source>
</evidence>
<comment type="caution">
    <text evidence="13">The sequence shown here is derived from an EMBL/GenBank/DDBJ whole genome shotgun (WGS) entry which is preliminary data.</text>
</comment>
<feature type="transmembrane region" description="Helical" evidence="12">
    <location>
        <begin position="115"/>
        <end position="137"/>
    </location>
</feature>
<gene>
    <name evidence="13" type="ORF">CBF31_10750</name>
</gene>
<evidence type="ECO:0000313" key="14">
    <source>
        <dbReference type="Proteomes" id="UP000287101"/>
    </source>
</evidence>
<keyword evidence="8" id="KW-0249">Electron transport</keyword>
<evidence type="ECO:0000313" key="13">
    <source>
        <dbReference type="EMBL" id="RSU01319.1"/>
    </source>
</evidence>
<dbReference type="GO" id="GO:0070069">
    <property type="term" value="C:cytochrome complex"/>
    <property type="evidence" value="ECO:0007669"/>
    <property type="project" value="TreeGrafter"/>
</dbReference>
<evidence type="ECO:0000256" key="4">
    <source>
        <dbReference type="ARBA" id="ARBA00022475"/>
    </source>
</evidence>
<protein>
    <submittedName>
        <fullName evidence="13">Cytochrome d ubiquinol oxidase subunit II</fullName>
    </submittedName>
</protein>
<feature type="transmembrane region" description="Helical" evidence="12">
    <location>
        <begin position="199"/>
        <end position="217"/>
    </location>
</feature>
<keyword evidence="10" id="KW-0408">Iron</keyword>
<keyword evidence="4" id="KW-1003">Cell membrane</keyword>
<feature type="transmembrane region" description="Helical" evidence="12">
    <location>
        <begin position="255"/>
        <end position="275"/>
    </location>
</feature>
<evidence type="ECO:0000256" key="3">
    <source>
        <dbReference type="ARBA" id="ARBA00022448"/>
    </source>
</evidence>
<dbReference type="GO" id="GO:0019646">
    <property type="term" value="P:aerobic electron transport chain"/>
    <property type="evidence" value="ECO:0007669"/>
    <property type="project" value="TreeGrafter"/>
</dbReference>
<dbReference type="Pfam" id="PF02322">
    <property type="entry name" value="Cyt_bd_oxida_II"/>
    <property type="match status" value="1"/>
</dbReference>
<keyword evidence="6 12" id="KW-0812">Transmembrane</keyword>
<dbReference type="RefSeq" id="WP_126832877.1">
    <property type="nucleotide sequence ID" value="NZ_CBCRYB010000011.1"/>
</dbReference>
<evidence type="ECO:0000256" key="12">
    <source>
        <dbReference type="SAM" id="Phobius"/>
    </source>
</evidence>
<comment type="similarity">
    <text evidence="2">Belongs to the cytochrome ubiquinol oxidase subunit 2 family.</text>
</comment>
<feature type="transmembrane region" description="Helical" evidence="12">
    <location>
        <begin position="83"/>
        <end position="103"/>
    </location>
</feature>
<feature type="transmembrane region" description="Helical" evidence="12">
    <location>
        <begin position="6"/>
        <end position="25"/>
    </location>
</feature>
<evidence type="ECO:0000256" key="6">
    <source>
        <dbReference type="ARBA" id="ARBA00022692"/>
    </source>
</evidence>
<reference evidence="13 14" key="1">
    <citation type="submission" date="2017-05" db="EMBL/GenBank/DDBJ databases">
        <title>Vagococcus spp. assemblies.</title>
        <authorList>
            <person name="Gulvik C.A."/>
        </authorList>
    </citation>
    <scope>NUCLEOTIDE SEQUENCE [LARGE SCALE GENOMIC DNA]</scope>
    <source>
        <strain evidence="13 14">CCUG 41755</strain>
    </source>
</reference>
<proteinExistence type="inferred from homology"/>
<keyword evidence="9 12" id="KW-1133">Transmembrane helix</keyword>
<sequence>MTGLELLWFVLIAVLFIGFFVLEGFDFGVGMAMKLVAKNRQERDVLVNSIGPVWDSNEVWLITAGGALFASFPEWYATLFSGYYIVLFLILFGLILRGVSFEFRHHMETKRGRNIWEWATFIGSLTTPFLFGLMFTSLVRGMPIADDKNIYASFGDYVNIFSVVGGIAVTLVCFLQGLNYIRLKTDGPIRHRAHHVAKRLYPVLFVGLVVFAGLLWANTDFFDKRPVSTLILLVVVVLMAVVAAYGTYKDKEMVSFVGTSGILAGIVVLLFNGMFPRVMIGSTGYDLLITDAASTPYTLKVMTIVTCILLPVVLAYLVYTYYTFRKRIHAEKIEG</sequence>
<accession>A0A430A3T9</accession>
<feature type="transmembrane region" description="Helical" evidence="12">
    <location>
        <begin position="301"/>
        <end position="322"/>
    </location>
</feature>
<dbReference type="PIRSF" id="PIRSF000267">
    <property type="entry name" value="Cyt_oxidse_sub2"/>
    <property type="match status" value="1"/>
</dbReference>
<evidence type="ECO:0000256" key="10">
    <source>
        <dbReference type="ARBA" id="ARBA00023004"/>
    </source>
</evidence>
<dbReference type="GO" id="GO:0009055">
    <property type="term" value="F:electron transfer activity"/>
    <property type="evidence" value="ECO:0007669"/>
    <property type="project" value="TreeGrafter"/>
</dbReference>
<dbReference type="Proteomes" id="UP000287101">
    <property type="component" value="Unassembled WGS sequence"/>
</dbReference>
<evidence type="ECO:0000256" key="2">
    <source>
        <dbReference type="ARBA" id="ARBA00007543"/>
    </source>
</evidence>
<dbReference type="GO" id="GO:0046872">
    <property type="term" value="F:metal ion binding"/>
    <property type="evidence" value="ECO:0007669"/>
    <property type="project" value="UniProtKB-KW"/>
</dbReference>
<name>A0A430A3T9_9ENTE</name>
<keyword evidence="5" id="KW-0349">Heme</keyword>
<organism evidence="13 14">
    <name type="scientific">Vagococcus fessus</name>
    <dbReference type="NCBI Taxonomy" id="120370"/>
    <lineage>
        <taxon>Bacteria</taxon>
        <taxon>Bacillati</taxon>
        <taxon>Bacillota</taxon>
        <taxon>Bacilli</taxon>
        <taxon>Lactobacillales</taxon>
        <taxon>Enterococcaceae</taxon>
        <taxon>Vagococcus</taxon>
    </lineage>
</organism>
<dbReference type="InterPro" id="IPR003317">
    <property type="entry name" value="Cyt-d_oxidase_su2"/>
</dbReference>
<keyword evidence="14" id="KW-1185">Reference proteome</keyword>
<dbReference type="PANTHER" id="PTHR43141:SF5">
    <property type="entry name" value="CYTOCHROME BD-I UBIQUINOL OXIDASE SUBUNIT 2"/>
    <property type="match status" value="1"/>
</dbReference>
<dbReference type="AlphaFoldDB" id="A0A430A3T9"/>